<evidence type="ECO:0008006" key="3">
    <source>
        <dbReference type="Google" id="ProtNLM"/>
    </source>
</evidence>
<proteinExistence type="predicted"/>
<dbReference type="EMBL" id="NEVH01016329">
    <property type="protein sequence ID" value="PNF25648.1"/>
    <property type="molecule type" value="Genomic_DNA"/>
</dbReference>
<organism evidence="1 2">
    <name type="scientific">Cryptotermes secundus</name>
    <dbReference type="NCBI Taxonomy" id="105785"/>
    <lineage>
        <taxon>Eukaryota</taxon>
        <taxon>Metazoa</taxon>
        <taxon>Ecdysozoa</taxon>
        <taxon>Arthropoda</taxon>
        <taxon>Hexapoda</taxon>
        <taxon>Insecta</taxon>
        <taxon>Pterygota</taxon>
        <taxon>Neoptera</taxon>
        <taxon>Polyneoptera</taxon>
        <taxon>Dictyoptera</taxon>
        <taxon>Blattodea</taxon>
        <taxon>Blattoidea</taxon>
        <taxon>Termitoidae</taxon>
        <taxon>Kalotermitidae</taxon>
        <taxon>Cryptotermitinae</taxon>
        <taxon>Cryptotermes</taxon>
    </lineage>
</organism>
<reference evidence="1 2" key="1">
    <citation type="submission" date="2017-12" db="EMBL/GenBank/DDBJ databases">
        <title>Hemimetabolous genomes reveal molecular basis of termite eusociality.</title>
        <authorList>
            <person name="Harrison M.C."/>
            <person name="Jongepier E."/>
            <person name="Robertson H.M."/>
            <person name="Arning N."/>
            <person name="Bitard-Feildel T."/>
            <person name="Chao H."/>
            <person name="Childers C.P."/>
            <person name="Dinh H."/>
            <person name="Doddapaneni H."/>
            <person name="Dugan S."/>
            <person name="Gowin J."/>
            <person name="Greiner C."/>
            <person name="Han Y."/>
            <person name="Hu H."/>
            <person name="Hughes D.S.T."/>
            <person name="Huylmans A.-K."/>
            <person name="Kemena C."/>
            <person name="Kremer L.P.M."/>
            <person name="Lee S.L."/>
            <person name="Lopez-Ezquerra A."/>
            <person name="Mallet L."/>
            <person name="Monroy-Kuhn J.M."/>
            <person name="Moser A."/>
            <person name="Murali S.C."/>
            <person name="Muzny D.M."/>
            <person name="Otani S."/>
            <person name="Piulachs M.-D."/>
            <person name="Poelchau M."/>
            <person name="Qu J."/>
            <person name="Schaub F."/>
            <person name="Wada-Katsumata A."/>
            <person name="Worley K.C."/>
            <person name="Xie Q."/>
            <person name="Ylla G."/>
            <person name="Poulsen M."/>
            <person name="Gibbs R.A."/>
            <person name="Schal C."/>
            <person name="Richards S."/>
            <person name="Belles X."/>
            <person name="Korb J."/>
            <person name="Bornberg-Bauer E."/>
        </authorList>
    </citation>
    <scope>NUCLEOTIDE SEQUENCE [LARGE SCALE GENOMIC DNA]</scope>
    <source>
        <tissue evidence="1">Whole body</tissue>
    </source>
</reference>
<comment type="caution">
    <text evidence="1">The sequence shown here is derived from an EMBL/GenBank/DDBJ whole genome shotgun (WGS) entry which is preliminary data.</text>
</comment>
<dbReference type="STRING" id="105785.A0A2J7QAN0"/>
<gene>
    <name evidence="1" type="ORF">B7P43_G00624</name>
</gene>
<protein>
    <recommendedName>
        <fullName evidence="3">Reverse transcriptase domain-containing protein</fullName>
    </recommendedName>
</protein>
<sequence>IKIDQKQLENVKRFKYLGSLLTDGGRCTCEIKSRIAIAKAAFSKKKNLFTSKLDLNLRTKLVKCYVWSIALYGAETWTLRAVDQKYLESFEMWCWRRMEKISWTDYVRNEEVLFRVSEQRNILHELRKRKANWIGHILRGNCLLKEVIEGKIEGRIQVTRRRGIRRKKMLNDLGDRRGYFHLKEKALDRIKWRNCFGRDYGPVV</sequence>
<dbReference type="Proteomes" id="UP000235965">
    <property type="component" value="Unassembled WGS sequence"/>
</dbReference>
<keyword evidence="2" id="KW-1185">Reference proteome</keyword>
<dbReference type="InParanoid" id="A0A2J7QAN0"/>
<evidence type="ECO:0000313" key="2">
    <source>
        <dbReference type="Proteomes" id="UP000235965"/>
    </source>
</evidence>
<accession>A0A2J7QAN0</accession>
<dbReference type="AlphaFoldDB" id="A0A2J7QAN0"/>
<evidence type="ECO:0000313" key="1">
    <source>
        <dbReference type="EMBL" id="PNF25648.1"/>
    </source>
</evidence>
<dbReference type="PANTHER" id="PTHR47027">
    <property type="entry name" value="REVERSE TRANSCRIPTASE DOMAIN-CONTAINING PROTEIN"/>
    <property type="match status" value="1"/>
</dbReference>
<name>A0A2J7QAN0_9NEOP</name>
<feature type="non-terminal residue" evidence="1">
    <location>
        <position position="1"/>
    </location>
</feature>
<dbReference type="PANTHER" id="PTHR47027:SF8">
    <property type="entry name" value="RIBONUCLEASE H"/>
    <property type="match status" value="1"/>
</dbReference>